<reference evidence="5" key="1">
    <citation type="submission" date="2017-07" db="EMBL/GenBank/DDBJ databases">
        <title>Taro Niue Genome Assembly and Annotation.</title>
        <authorList>
            <person name="Atibalentja N."/>
            <person name="Keating K."/>
            <person name="Fields C.J."/>
        </authorList>
    </citation>
    <scope>NUCLEOTIDE SEQUENCE</scope>
    <source>
        <strain evidence="5">Niue_2</strain>
        <tissue evidence="5">Leaf</tissue>
    </source>
</reference>
<evidence type="ECO:0008006" key="7">
    <source>
        <dbReference type="Google" id="ProtNLM"/>
    </source>
</evidence>
<dbReference type="PROSITE" id="PS50005">
    <property type="entry name" value="TPR"/>
    <property type="match status" value="1"/>
</dbReference>
<evidence type="ECO:0000256" key="2">
    <source>
        <dbReference type="ARBA" id="ARBA00022803"/>
    </source>
</evidence>
<keyword evidence="1" id="KW-0677">Repeat</keyword>
<dbReference type="EMBL" id="NMUH01008061">
    <property type="protein sequence ID" value="MQM18254.1"/>
    <property type="molecule type" value="Genomic_DNA"/>
</dbReference>
<dbReference type="InterPro" id="IPR011990">
    <property type="entry name" value="TPR-like_helical_dom_sf"/>
</dbReference>
<accession>A0A843XFG6</accession>
<protein>
    <recommendedName>
        <fullName evidence="7">Tetratricopeptide repeat protein SKI3</fullName>
    </recommendedName>
</protein>
<dbReference type="OrthoDB" id="421075at2759"/>
<dbReference type="InterPro" id="IPR019734">
    <property type="entry name" value="TPR_rpt"/>
</dbReference>
<feature type="repeat" description="TPR" evidence="3">
    <location>
        <begin position="364"/>
        <end position="397"/>
    </location>
</feature>
<dbReference type="SUPFAM" id="SSF48452">
    <property type="entry name" value="TPR-like"/>
    <property type="match status" value="3"/>
</dbReference>
<feature type="region of interest" description="Disordered" evidence="4">
    <location>
        <begin position="1"/>
        <end position="25"/>
    </location>
</feature>
<dbReference type="GO" id="GO:0006401">
    <property type="term" value="P:RNA catabolic process"/>
    <property type="evidence" value="ECO:0007669"/>
    <property type="project" value="InterPro"/>
</dbReference>
<dbReference type="Pfam" id="PF13432">
    <property type="entry name" value="TPR_16"/>
    <property type="match status" value="1"/>
</dbReference>
<keyword evidence="6" id="KW-1185">Reference proteome</keyword>
<dbReference type="InterPro" id="IPR039226">
    <property type="entry name" value="Ski3/TTC37"/>
</dbReference>
<evidence type="ECO:0000256" key="3">
    <source>
        <dbReference type="PROSITE-ProRule" id="PRU00339"/>
    </source>
</evidence>
<proteinExistence type="predicted"/>
<keyword evidence="2 3" id="KW-0802">TPR repeat</keyword>
<dbReference type="AlphaFoldDB" id="A0A843XFG6"/>
<sequence length="1111" mass="123791">MPEGEGDDQLRRLQEAVDSDPESPSHHYAIGLYLWKRGEEEGSKELKERAVEHFVVSAKLNPSNAVAFRYLGHYYSRVSVDEQRATKCYLRTVNLNPEDSEAGESLCNLLDGGGKESLEISVCKEVSERSPKAFWALRRIGYLLVHQKKWSEAVQSLQQAIRGYPTCADLWETLGLAYQHLGMFTAAIKGVEQFRRALEVSPENVSAHFGLASALLGLSKECISYGAFIWATSLLKIAYAKCFPWVDAQDVETNQEKFESSIHCWEEARISAAKSANSAYQRALHLTPWQANLYTDVANSVDLIASFEERNTPDLDLSEKMALGSLMLEGVNSEFWVALGCLSHNDVLKQHALIRGLQLDISLSVSWAYLGKLYRNSGNQKLAKQAFDHARSIDPSLALPWAGMSVGPPARESSPDEAYESCLRAVQMLPLPEFQVGLGKLAALSGHLLSSQVFGAIQQAVQRAPHYPETHNLMGLVCESRLDYHSAIAAYRNAKHVLNIFVKSASKSQVADVSVNLARSLCQAGYAFDAELVCEELKRKGLLDNTSHQLYIIALWQQGKKESFLTEAAQLAKNIKEMDRPSAAAALVLICRLVYYSLGEDHAVRTILKSPRELFQISKMSFLVAALCAFDLSSPLHSLLPDGLPEFSSEEVNEMHCLTALSKMLANESCMNMGIKSAQHHLRKALHLNPNSILIRKQLGSLLLCSKDWMASHIATRCVPIAGRSAVMKDSKSTCEILGSASVACYSSGPGGLGISFPTCEGQFLPEAKRLRKGKRKVMQADNCATTCADGIKAREEKFPQNLCATLKRLISSALSENIYSTEAQLYLYQKFQLLLCDSEIYLQSGDYPGCISQANKASELPIHDDGRFFAHLQLCRGYAALEDWQNLRKEYMKCLQHRTCHEIGWISLKYLESKYQLQTNYGAIDLNFAACLKENELSRNMWTAVFDLLCSQSFVWNEDLFHAEEALTHACSMGHVDSCLLLCHGAICMELARQGAGSHFLSLAVDSLNKARETSPAPLPIISSLLAQAVGSSGANDQWRENIRSEWFSWPADVRPAELYFQMHFIAGRWSRGYSGVESSQTPERWVLRAIHINPSSMRYWKALRKLMEL</sequence>
<name>A0A843XFG6_COLES</name>
<evidence type="ECO:0000313" key="6">
    <source>
        <dbReference type="Proteomes" id="UP000652761"/>
    </source>
</evidence>
<organism evidence="5 6">
    <name type="scientific">Colocasia esculenta</name>
    <name type="common">Wild taro</name>
    <name type="synonym">Arum esculentum</name>
    <dbReference type="NCBI Taxonomy" id="4460"/>
    <lineage>
        <taxon>Eukaryota</taxon>
        <taxon>Viridiplantae</taxon>
        <taxon>Streptophyta</taxon>
        <taxon>Embryophyta</taxon>
        <taxon>Tracheophyta</taxon>
        <taxon>Spermatophyta</taxon>
        <taxon>Magnoliopsida</taxon>
        <taxon>Liliopsida</taxon>
        <taxon>Araceae</taxon>
        <taxon>Aroideae</taxon>
        <taxon>Colocasieae</taxon>
        <taxon>Colocasia</taxon>
    </lineage>
</organism>
<evidence type="ECO:0000313" key="5">
    <source>
        <dbReference type="EMBL" id="MQM18254.1"/>
    </source>
</evidence>
<dbReference type="GO" id="GO:0055087">
    <property type="term" value="C:Ski complex"/>
    <property type="evidence" value="ECO:0007669"/>
    <property type="project" value="InterPro"/>
</dbReference>
<comment type="caution">
    <text evidence="5">The sequence shown here is derived from an EMBL/GenBank/DDBJ whole genome shotgun (WGS) entry which is preliminary data.</text>
</comment>
<dbReference type="PANTHER" id="PTHR15704">
    <property type="entry name" value="SUPERKILLER 3 PROTEIN-RELATED"/>
    <property type="match status" value="1"/>
</dbReference>
<dbReference type="PANTHER" id="PTHR15704:SF7">
    <property type="entry name" value="SUPERKILLER COMPLEX PROTEIN 3"/>
    <property type="match status" value="1"/>
</dbReference>
<gene>
    <name evidence="5" type="ORF">Taro_051242</name>
</gene>
<dbReference type="Gene3D" id="1.25.40.10">
    <property type="entry name" value="Tetratricopeptide repeat domain"/>
    <property type="match status" value="2"/>
</dbReference>
<dbReference type="Proteomes" id="UP000652761">
    <property type="component" value="Unassembled WGS sequence"/>
</dbReference>
<evidence type="ECO:0000256" key="1">
    <source>
        <dbReference type="ARBA" id="ARBA00022737"/>
    </source>
</evidence>
<dbReference type="Pfam" id="PF13181">
    <property type="entry name" value="TPR_8"/>
    <property type="match status" value="1"/>
</dbReference>
<evidence type="ECO:0000256" key="4">
    <source>
        <dbReference type="SAM" id="MobiDB-lite"/>
    </source>
</evidence>
<dbReference type="SMART" id="SM00028">
    <property type="entry name" value="TPR"/>
    <property type="match status" value="6"/>
</dbReference>